<dbReference type="Pfam" id="PF04095">
    <property type="entry name" value="NAPRTase"/>
    <property type="match status" value="1"/>
</dbReference>
<comment type="pathway">
    <text evidence="5">Cofactor biosynthesis; NAD(+) biosynthesis; nicotinamide D-ribonucleotide from 5-phospho-alpha-D-ribose 1-diphosphate and nicotinamide: step 1/1.</text>
</comment>
<sequence length="126" mass="14400">MHTIGAILETMKQRRQSAENITFGMGGELLQKINRDTMQFAMKASAAMVDGLWRDVYKDPITDSGKRSKRGRLALIPYDGSVKTIREQDLGERENLLRTVFKDGELFIEDDFDTIRARANDTQFIN</sequence>
<organism evidence="9 10">
    <name type="scientific">Marinibactrum halimedae</name>
    <dbReference type="NCBI Taxonomy" id="1444977"/>
    <lineage>
        <taxon>Bacteria</taxon>
        <taxon>Pseudomonadati</taxon>
        <taxon>Pseudomonadota</taxon>
        <taxon>Gammaproteobacteria</taxon>
        <taxon>Cellvibrionales</taxon>
        <taxon>Cellvibrionaceae</taxon>
        <taxon>Marinibactrum</taxon>
    </lineage>
</organism>
<dbReference type="PANTHER" id="PTHR43816">
    <property type="entry name" value="NICOTINAMIDE PHOSPHORIBOSYLTRANSFERASE"/>
    <property type="match status" value="1"/>
</dbReference>
<dbReference type="EC" id="2.4.2.12" evidence="6"/>
<feature type="domain" description="Nicotinate/nicotinamide phosphoribosyltransferase" evidence="8">
    <location>
        <begin position="2"/>
        <end position="105"/>
    </location>
</feature>
<accession>A0AA37WP31</accession>
<keyword evidence="10" id="KW-1185">Reference proteome</keyword>
<evidence type="ECO:0000256" key="6">
    <source>
        <dbReference type="ARBA" id="ARBA00035024"/>
    </source>
</evidence>
<dbReference type="InterPro" id="IPR013785">
    <property type="entry name" value="Aldolase_TIM"/>
</dbReference>
<dbReference type="InterPro" id="IPR041525">
    <property type="entry name" value="N/Namide_PRibTrfase"/>
</dbReference>
<evidence type="ECO:0000259" key="8">
    <source>
        <dbReference type="Pfam" id="PF04095"/>
    </source>
</evidence>
<evidence type="ECO:0000256" key="3">
    <source>
        <dbReference type="ARBA" id="ARBA00022676"/>
    </source>
</evidence>
<dbReference type="AlphaFoldDB" id="A0AA37WP31"/>
<dbReference type="EMBL" id="BSPD01000095">
    <property type="protein sequence ID" value="GLS28040.1"/>
    <property type="molecule type" value="Genomic_DNA"/>
</dbReference>
<dbReference type="Gene3D" id="3.20.20.70">
    <property type="entry name" value="Aldolase class I"/>
    <property type="match status" value="1"/>
</dbReference>
<reference evidence="9 10" key="1">
    <citation type="journal article" date="2014" name="Int. J. Syst. Evol. Microbiol.">
        <title>Complete genome sequence of Corynebacterium casei LMG S-19264T (=DSM 44701T), isolated from a smear-ripened cheese.</title>
        <authorList>
            <consortium name="US DOE Joint Genome Institute (JGI-PGF)"/>
            <person name="Walter F."/>
            <person name="Albersmeier A."/>
            <person name="Kalinowski J."/>
            <person name="Ruckert C."/>
        </authorList>
    </citation>
    <scope>NUCLEOTIDE SEQUENCE [LARGE SCALE GENOMIC DNA]</scope>
    <source>
        <strain evidence="9 10">NBRC 110095</strain>
    </source>
</reference>
<evidence type="ECO:0000256" key="1">
    <source>
        <dbReference type="ARBA" id="ARBA00010897"/>
    </source>
</evidence>
<dbReference type="SUPFAM" id="SSF51690">
    <property type="entry name" value="Nicotinate/Quinolinate PRTase C-terminal domain-like"/>
    <property type="match status" value="1"/>
</dbReference>
<evidence type="ECO:0000256" key="2">
    <source>
        <dbReference type="ARBA" id="ARBA00022642"/>
    </source>
</evidence>
<dbReference type="Proteomes" id="UP001156870">
    <property type="component" value="Unassembled WGS sequence"/>
</dbReference>
<evidence type="ECO:0000256" key="4">
    <source>
        <dbReference type="ARBA" id="ARBA00022679"/>
    </source>
</evidence>
<keyword evidence="2" id="KW-0662">Pyridine nucleotide biosynthesis</keyword>
<evidence type="ECO:0000313" key="10">
    <source>
        <dbReference type="Proteomes" id="UP001156870"/>
    </source>
</evidence>
<dbReference type="GO" id="GO:0009435">
    <property type="term" value="P:NAD+ biosynthetic process"/>
    <property type="evidence" value="ECO:0007669"/>
    <property type="project" value="InterPro"/>
</dbReference>
<evidence type="ECO:0000256" key="5">
    <source>
        <dbReference type="ARBA" id="ARBA00035007"/>
    </source>
</evidence>
<evidence type="ECO:0000256" key="7">
    <source>
        <dbReference type="ARBA" id="ARBA00035036"/>
    </source>
</evidence>
<dbReference type="InterPro" id="IPR036068">
    <property type="entry name" value="Nicotinate_pribotase-like_C"/>
</dbReference>
<dbReference type="GO" id="GO:0047280">
    <property type="term" value="F:nicotinamide phosphoribosyltransferase activity"/>
    <property type="evidence" value="ECO:0007669"/>
    <property type="project" value="UniProtKB-EC"/>
</dbReference>
<keyword evidence="4" id="KW-0808">Transferase</keyword>
<name>A0AA37WP31_9GAMM</name>
<dbReference type="InterPro" id="IPR016471">
    <property type="entry name" value="Nicotinamide_PRibTrfase"/>
</dbReference>
<keyword evidence="3" id="KW-0328">Glycosyltransferase</keyword>
<protein>
    <recommendedName>
        <fullName evidence="7">Nicotinamide phosphoribosyltransferase</fullName>
        <ecNumber evidence="6">2.4.2.12</ecNumber>
    </recommendedName>
</protein>
<proteinExistence type="inferred from homology"/>
<dbReference type="PANTHER" id="PTHR43816:SF1">
    <property type="entry name" value="NICOTINAMIDE PHOSPHORIBOSYLTRANSFERASE"/>
    <property type="match status" value="1"/>
</dbReference>
<gene>
    <name evidence="9" type="ORF">GCM10007877_37590</name>
</gene>
<comment type="caution">
    <text evidence="9">The sequence shown here is derived from an EMBL/GenBank/DDBJ whole genome shotgun (WGS) entry which is preliminary data.</text>
</comment>
<comment type="similarity">
    <text evidence="1">Belongs to the NAPRTase family.</text>
</comment>
<evidence type="ECO:0000313" key="9">
    <source>
        <dbReference type="EMBL" id="GLS28040.1"/>
    </source>
</evidence>